<dbReference type="KEGG" id="lvi:G7068_15505"/>
<name>A0A6G7XJA7_9MICO</name>
<organism evidence="2 3">
    <name type="scientific">Leucobacter viscericola</name>
    <dbReference type="NCBI Taxonomy" id="2714935"/>
    <lineage>
        <taxon>Bacteria</taxon>
        <taxon>Bacillati</taxon>
        <taxon>Actinomycetota</taxon>
        <taxon>Actinomycetes</taxon>
        <taxon>Micrococcales</taxon>
        <taxon>Microbacteriaceae</taxon>
        <taxon>Leucobacter</taxon>
    </lineage>
</organism>
<dbReference type="RefSeq" id="WP_166292789.1">
    <property type="nucleotide sequence ID" value="NZ_CP049863.1"/>
</dbReference>
<dbReference type="EMBL" id="CP049863">
    <property type="protein sequence ID" value="QIK64457.1"/>
    <property type="molecule type" value="Genomic_DNA"/>
</dbReference>
<accession>A0A6G7XJA7</accession>
<proteinExistence type="predicted"/>
<dbReference type="Pfam" id="PF22504">
    <property type="entry name" value="DUF6993"/>
    <property type="match status" value="1"/>
</dbReference>
<gene>
    <name evidence="2" type="ORF">G7068_15505</name>
</gene>
<dbReference type="Proteomes" id="UP000502677">
    <property type="component" value="Chromosome"/>
</dbReference>
<sequence length="166" mass="17911">MTESTTVKRVSRAVLALGIALPLLAGCSVVENVVEGPTPQTPKREETTKKPTVAPVFVPDGTAEQNLPYFTEVIRKYTAGDQPIKGKPVAQAVIDAGFDPTMMQFSFDQTKTNLEADNIFVSVRIGTDCLIGQLVTSDRTFVAKNEPALGPNTDICLIGNTRSVDW</sequence>
<reference evidence="2 3" key="1">
    <citation type="submission" date="2020-03" db="EMBL/GenBank/DDBJ databases">
        <title>Leucobacter sp. nov., isolated from beetles.</title>
        <authorList>
            <person name="Hyun D.-W."/>
            <person name="Bae J.-W."/>
        </authorList>
    </citation>
    <scope>NUCLEOTIDE SEQUENCE [LARGE SCALE GENOMIC DNA]</scope>
    <source>
        <strain evidence="2 3">HDW9C</strain>
    </source>
</reference>
<dbReference type="AlphaFoldDB" id="A0A6G7XJA7"/>
<protein>
    <recommendedName>
        <fullName evidence="1">DUF6993 domain-containing protein</fullName>
    </recommendedName>
</protein>
<keyword evidence="3" id="KW-1185">Reference proteome</keyword>
<feature type="domain" description="DUF6993" evidence="1">
    <location>
        <begin position="75"/>
        <end position="160"/>
    </location>
</feature>
<evidence type="ECO:0000313" key="3">
    <source>
        <dbReference type="Proteomes" id="UP000502677"/>
    </source>
</evidence>
<evidence type="ECO:0000313" key="2">
    <source>
        <dbReference type="EMBL" id="QIK64457.1"/>
    </source>
</evidence>
<evidence type="ECO:0000259" key="1">
    <source>
        <dbReference type="Pfam" id="PF22504"/>
    </source>
</evidence>
<dbReference type="InterPro" id="IPR054262">
    <property type="entry name" value="DUF6993"/>
</dbReference>